<gene>
    <name evidence="1" type="ORF">GO606_08505</name>
    <name evidence="2" type="ORF">GO606_15870</name>
</gene>
<dbReference type="EMBL" id="WTVG01000056">
    <property type="protein sequence ID" value="NMG26165.1"/>
    <property type="molecule type" value="Genomic_DNA"/>
</dbReference>
<accession>A0ABX1PRY9</accession>
<evidence type="ECO:0000313" key="1">
    <source>
        <dbReference type="EMBL" id="NMG24763.1"/>
    </source>
</evidence>
<dbReference type="EMBL" id="WTVG01000018">
    <property type="protein sequence ID" value="NMG24763.1"/>
    <property type="molecule type" value="Genomic_DNA"/>
</dbReference>
<name>A0ABX1PRY9_9RHOO</name>
<keyword evidence="3" id="KW-1185">Reference proteome</keyword>
<proteinExistence type="predicted"/>
<evidence type="ECO:0000313" key="2">
    <source>
        <dbReference type="EMBL" id="NMG26165.1"/>
    </source>
</evidence>
<organism evidence="2 3">
    <name type="scientific">Aromatoleum anaerobium</name>
    <dbReference type="NCBI Taxonomy" id="182180"/>
    <lineage>
        <taxon>Bacteria</taxon>
        <taxon>Pseudomonadati</taxon>
        <taxon>Pseudomonadota</taxon>
        <taxon>Betaproteobacteria</taxon>
        <taxon>Rhodocyclales</taxon>
        <taxon>Rhodocyclaceae</taxon>
        <taxon>Aromatoleum</taxon>
    </lineage>
</organism>
<comment type="caution">
    <text evidence="2">The sequence shown here is derived from an EMBL/GenBank/DDBJ whole genome shotgun (WGS) entry which is preliminary data.</text>
</comment>
<protein>
    <submittedName>
        <fullName evidence="2">Uncharacterized protein</fullName>
    </submittedName>
</protein>
<dbReference type="Proteomes" id="UP000615989">
    <property type="component" value="Unassembled WGS sequence"/>
</dbReference>
<reference evidence="2" key="1">
    <citation type="submission" date="2019-12" db="EMBL/GenBank/DDBJ databases">
        <title>Comparative genomics gives insights into the taxonomy of the Azoarcus-Aromatoleum group and reveals separate origins of nif in the plant-associated Azoarcus and non-plant-associated Aromatoleum sub-groups.</title>
        <authorList>
            <person name="Lafos M."/>
            <person name="Maluk M."/>
            <person name="Batista M."/>
            <person name="Junghare M."/>
            <person name="Carmona M."/>
            <person name="Faoro H."/>
            <person name="Cruz L.M."/>
            <person name="Battistoni F."/>
            <person name="De Souza E."/>
            <person name="Pedrosa F."/>
            <person name="Chen W.-M."/>
            <person name="Poole P.S."/>
            <person name="Dixon R.A."/>
            <person name="James E.K."/>
        </authorList>
    </citation>
    <scope>NUCLEOTIDE SEQUENCE</scope>
    <source>
        <strain evidence="2">LuFRes1</strain>
    </source>
</reference>
<dbReference type="RefSeq" id="WP_169118142.1">
    <property type="nucleotide sequence ID" value="NZ_WTVG02000040.1"/>
</dbReference>
<evidence type="ECO:0000313" key="3">
    <source>
        <dbReference type="Proteomes" id="UP000615989"/>
    </source>
</evidence>
<sequence>MRAPLNPVRPPVARIWLCKFEQKQKEVRLHMPVTKDVVLSRFRLATDAIPMGGKRA</sequence>